<keyword evidence="13" id="KW-0594">Phospholipid biosynthesis</keyword>
<reference evidence="20" key="1">
    <citation type="submission" date="2017-01" db="EMBL/GenBank/DDBJ databases">
        <authorList>
            <person name="Varghese N."/>
            <person name="Submissions S."/>
        </authorList>
    </citation>
    <scope>NUCLEOTIDE SEQUENCE [LARGE SCALE GENOMIC DNA]</scope>
    <source>
        <strain evidence="20">DSM 22306</strain>
    </source>
</reference>
<comment type="pathway">
    <text evidence="3">Phospholipid metabolism; phosphatidylglycerol biosynthesis; phosphatidylglycerol from CDP-diacylglycerol: step 1/2.</text>
</comment>
<dbReference type="InterPro" id="IPR004570">
    <property type="entry name" value="Phosphatidylglycerol_P_synth"/>
</dbReference>
<evidence type="ECO:0000256" key="2">
    <source>
        <dbReference type="ARBA" id="ARBA00004141"/>
    </source>
</evidence>
<evidence type="ECO:0000256" key="12">
    <source>
        <dbReference type="ARBA" id="ARBA00023136"/>
    </source>
</evidence>
<evidence type="ECO:0000256" key="4">
    <source>
        <dbReference type="ARBA" id="ARBA00010441"/>
    </source>
</evidence>
<proteinExistence type="inferred from homology"/>
<dbReference type="PIRSF" id="PIRSF000847">
    <property type="entry name" value="Phos_ph_gly_syn"/>
    <property type="match status" value="1"/>
</dbReference>
<dbReference type="Pfam" id="PF01066">
    <property type="entry name" value="CDP-OH_P_transf"/>
    <property type="match status" value="1"/>
</dbReference>
<comment type="subcellular location">
    <subcellularLocation>
        <location evidence="2">Membrane</location>
        <topology evidence="2">Multi-pass membrane protein</topology>
    </subcellularLocation>
</comment>
<keyword evidence="12 18" id="KW-0472">Membrane</keyword>
<evidence type="ECO:0000256" key="13">
    <source>
        <dbReference type="ARBA" id="ARBA00023209"/>
    </source>
</evidence>
<dbReference type="GO" id="GO:0005886">
    <property type="term" value="C:plasma membrane"/>
    <property type="evidence" value="ECO:0007669"/>
    <property type="project" value="TreeGrafter"/>
</dbReference>
<dbReference type="FunFam" id="1.20.120.1760:FF:000008">
    <property type="entry name" value="CDP-diacylglycerol--glycerol-3-phosphate 3-phosphatidyltransferase 2"/>
    <property type="match status" value="1"/>
</dbReference>
<evidence type="ECO:0000256" key="1">
    <source>
        <dbReference type="ARBA" id="ARBA00001936"/>
    </source>
</evidence>
<evidence type="ECO:0000256" key="18">
    <source>
        <dbReference type="SAM" id="Phobius"/>
    </source>
</evidence>
<evidence type="ECO:0000256" key="9">
    <source>
        <dbReference type="ARBA" id="ARBA00022692"/>
    </source>
</evidence>
<evidence type="ECO:0000313" key="19">
    <source>
        <dbReference type="EMBL" id="SIT10441.1"/>
    </source>
</evidence>
<keyword evidence="14" id="KW-1208">Phospholipid metabolism</keyword>
<evidence type="ECO:0000256" key="8">
    <source>
        <dbReference type="ARBA" id="ARBA00022679"/>
    </source>
</evidence>
<evidence type="ECO:0000256" key="16">
    <source>
        <dbReference type="NCBIfam" id="TIGR00560"/>
    </source>
</evidence>
<comment type="similarity">
    <text evidence="4 17">Belongs to the CDP-alcohol phosphatidyltransferase class-I family.</text>
</comment>
<dbReference type="PANTHER" id="PTHR14269:SF62">
    <property type="entry name" value="CDP-DIACYLGLYCEROL--GLYCEROL-3-PHOSPHATE 3-PHOSPHATIDYLTRANSFERASE 1, CHLOROPLASTIC"/>
    <property type="match status" value="1"/>
</dbReference>
<evidence type="ECO:0000256" key="7">
    <source>
        <dbReference type="ARBA" id="ARBA00022516"/>
    </source>
</evidence>
<sequence length="186" mass="20367">MLLSMNVPNLLTLLRIGLIPVLVGLYYLPYSWSPIAAGAVFAVAAATDWLDGYLARRWNQASALGAFLDPVADKLMVCVALVLLAETFAEPWMTIPAMIIVGREIVISALREWMAELGKRASVAVSYVGKVKTVLQMVSIFILISFDPYSVQSWIGVGALYAAAILTLWSMIVYIKAAWPDLTEDL</sequence>
<dbReference type="Proteomes" id="UP000185999">
    <property type="component" value="Unassembled WGS sequence"/>
</dbReference>
<dbReference type="GO" id="GO:0046474">
    <property type="term" value="P:glycerophospholipid biosynthetic process"/>
    <property type="evidence" value="ECO:0007669"/>
    <property type="project" value="TreeGrafter"/>
</dbReference>
<comment type="catalytic activity">
    <reaction evidence="15">
        <text>a CDP-1,2-diacyl-sn-glycerol + sn-glycerol 3-phosphate = a 1,2-diacyl-sn-glycero-3-phospho-(1'-sn-glycero-3'-phosphate) + CMP + H(+)</text>
        <dbReference type="Rhea" id="RHEA:12593"/>
        <dbReference type="ChEBI" id="CHEBI:15378"/>
        <dbReference type="ChEBI" id="CHEBI:57597"/>
        <dbReference type="ChEBI" id="CHEBI:58332"/>
        <dbReference type="ChEBI" id="CHEBI:60110"/>
        <dbReference type="ChEBI" id="CHEBI:60377"/>
        <dbReference type="EC" id="2.7.8.5"/>
    </reaction>
</comment>
<keyword evidence="20" id="KW-1185">Reference proteome</keyword>
<organism evidence="19 20">
    <name type="scientific">Neptunomonas antarctica</name>
    <dbReference type="NCBI Taxonomy" id="619304"/>
    <lineage>
        <taxon>Bacteria</taxon>
        <taxon>Pseudomonadati</taxon>
        <taxon>Pseudomonadota</taxon>
        <taxon>Gammaproteobacteria</taxon>
        <taxon>Oceanospirillales</taxon>
        <taxon>Oceanospirillaceae</taxon>
        <taxon>Neptunomonas</taxon>
    </lineage>
</organism>
<evidence type="ECO:0000256" key="3">
    <source>
        <dbReference type="ARBA" id="ARBA00005042"/>
    </source>
</evidence>
<dbReference type="GO" id="GO:0050793">
    <property type="term" value="P:regulation of developmental process"/>
    <property type="evidence" value="ECO:0007669"/>
    <property type="project" value="UniProtKB-ARBA"/>
</dbReference>
<dbReference type="InterPro" id="IPR000462">
    <property type="entry name" value="CDP-OH_P_trans"/>
</dbReference>
<dbReference type="InterPro" id="IPR043130">
    <property type="entry name" value="CDP-OH_PTrfase_TM_dom"/>
</dbReference>
<dbReference type="Gene3D" id="1.20.120.1760">
    <property type="match status" value="1"/>
</dbReference>
<dbReference type="AlphaFoldDB" id="A0A1N7PIN0"/>
<evidence type="ECO:0000256" key="17">
    <source>
        <dbReference type="RuleBase" id="RU003750"/>
    </source>
</evidence>
<evidence type="ECO:0000313" key="20">
    <source>
        <dbReference type="Proteomes" id="UP000185999"/>
    </source>
</evidence>
<dbReference type="PANTHER" id="PTHR14269">
    <property type="entry name" value="CDP-DIACYLGLYCEROL--GLYCEROL-3-PHOSPHATE 3-PHOSPHATIDYLTRANSFERASE-RELATED"/>
    <property type="match status" value="1"/>
</dbReference>
<feature type="transmembrane region" description="Helical" evidence="18">
    <location>
        <begin position="12"/>
        <end position="29"/>
    </location>
</feature>
<comment type="cofactor">
    <cofactor evidence="1">
        <name>Mn(2+)</name>
        <dbReference type="ChEBI" id="CHEBI:29035"/>
    </cofactor>
</comment>
<protein>
    <recommendedName>
        <fullName evidence="6 16">CDP-diacylglycerol--glycerol-3-phosphate 3-phosphatidyltransferase</fullName>
        <ecNumber evidence="5 16">2.7.8.5</ecNumber>
    </recommendedName>
</protein>
<evidence type="ECO:0000256" key="10">
    <source>
        <dbReference type="ARBA" id="ARBA00022989"/>
    </source>
</evidence>
<evidence type="ECO:0000256" key="14">
    <source>
        <dbReference type="ARBA" id="ARBA00023264"/>
    </source>
</evidence>
<dbReference type="GO" id="GO:0036094">
    <property type="term" value="F:small molecule binding"/>
    <property type="evidence" value="ECO:0007669"/>
    <property type="project" value="UniProtKB-ARBA"/>
</dbReference>
<evidence type="ECO:0000256" key="5">
    <source>
        <dbReference type="ARBA" id="ARBA00013170"/>
    </source>
</evidence>
<gene>
    <name evidence="19" type="ORF">SAMN05421760_11542</name>
</gene>
<accession>A0A1N7PIN0</accession>
<keyword evidence="11" id="KW-0443">Lipid metabolism</keyword>
<evidence type="ECO:0000256" key="6">
    <source>
        <dbReference type="ARBA" id="ARBA00014944"/>
    </source>
</evidence>
<dbReference type="EC" id="2.7.8.5" evidence="5 16"/>
<keyword evidence="7" id="KW-0444">Lipid biosynthesis</keyword>
<keyword evidence="8 17" id="KW-0808">Transferase</keyword>
<feature type="transmembrane region" description="Helical" evidence="18">
    <location>
        <begin position="122"/>
        <end position="146"/>
    </location>
</feature>
<dbReference type="GO" id="GO:0005737">
    <property type="term" value="C:cytoplasm"/>
    <property type="evidence" value="ECO:0007669"/>
    <property type="project" value="UniProtKB-ARBA"/>
</dbReference>
<evidence type="ECO:0000256" key="15">
    <source>
        <dbReference type="ARBA" id="ARBA00048586"/>
    </source>
</evidence>
<keyword evidence="9 18" id="KW-0812">Transmembrane</keyword>
<feature type="transmembrane region" description="Helical" evidence="18">
    <location>
        <begin position="152"/>
        <end position="175"/>
    </location>
</feature>
<name>A0A1N7PIN0_9GAMM</name>
<dbReference type="InterPro" id="IPR048254">
    <property type="entry name" value="CDP_ALCOHOL_P_TRANSF_CS"/>
</dbReference>
<dbReference type="STRING" id="619304.SAMN05421760_11542"/>
<dbReference type="NCBIfam" id="TIGR00560">
    <property type="entry name" value="pgsA"/>
    <property type="match status" value="1"/>
</dbReference>
<dbReference type="PROSITE" id="PS00379">
    <property type="entry name" value="CDP_ALCOHOL_P_TRANSF"/>
    <property type="match status" value="1"/>
</dbReference>
<dbReference type="EMBL" id="FTOE01000015">
    <property type="protein sequence ID" value="SIT10441.1"/>
    <property type="molecule type" value="Genomic_DNA"/>
</dbReference>
<keyword evidence="10 18" id="KW-1133">Transmembrane helix</keyword>
<dbReference type="GO" id="GO:0008444">
    <property type="term" value="F:CDP-diacylglycerol-glycerol-3-phosphate 3-phosphatidyltransferase activity"/>
    <property type="evidence" value="ECO:0007669"/>
    <property type="project" value="UniProtKB-UniRule"/>
</dbReference>
<evidence type="ECO:0000256" key="11">
    <source>
        <dbReference type="ARBA" id="ARBA00023098"/>
    </source>
</evidence>
<dbReference type="InterPro" id="IPR050324">
    <property type="entry name" value="CDP-alcohol_PTase-I"/>
</dbReference>